<organism evidence="1 2">
    <name type="scientific">Chitinophaga nivalis</name>
    <dbReference type="NCBI Taxonomy" id="2991709"/>
    <lineage>
        <taxon>Bacteria</taxon>
        <taxon>Pseudomonadati</taxon>
        <taxon>Bacteroidota</taxon>
        <taxon>Chitinophagia</taxon>
        <taxon>Chitinophagales</taxon>
        <taxon>Chitinophagaceae</taxon>
        <taxon>Chitinophaga</taxon>
    </lineage>
</organism>
<sequence>MKKKTMQLGKKLFLGKTAIADLGMQRLEAIKGGARTIPFEPDSIQITRCVDITSPGNGAVCQQYQCW</sequence>
<name>A0ABT3IK62_9BACT</name>
<protein>
    <submittedName>
        <fullName evidence="1">Class I lanthipeptide</fullName>
    </submittedName>
</protein>
<reference evidence="1 2" key="1">
    <citation type="submission" date="2022-10" db="EMBL/GenBank/DDBJ databases">
        <title>Chitinophaga nivalis PC15 sp. nov., isolated from Pyeongchang county, South Korea.</title>
        <authorList>
            <person name="Trinh H.N."/>
        </authorList>
    </citation>
    <scope>NUCLEOTIDE SEQUENCE [LARGE SCALE GENOMIC DNA]</scope>
    <source>
        <strain evidence="1 2">PC14</strain>
    </source>
</reference>
<dbReference type="Proteomes" id="UP001207742">
    <property type="component" value="Unassembled WGS sequence"/>
</dbReference>
<accession>A0ABT3IK62</accession>
<dbReference type="InterPro" id="IPR058238">
    <property type="entry name" value="Lant_leader_dom"/>
</dbReference>
<comment type="caution">
    <text evidence="1">The sequence shown here is derived from an EMBL/GenBank/DDBJ whole genome shotgun (WGS) entry which is preliminary data.</text>
</comment>
<keyword evidence="2" id="KW-1185">Reference proteome</keyword>
<evidence type="ECO:0000313" key="2">
    <source>
        <dbReference type="Proteomes" id="UP001207742"/>
    </source>
</evidence>
<gene>
    <name evidence="1" type="ORF">OL497_10635</name>
</gene>
<dbReference type="EMBL" id="JAPDNS010000001">
    <property type="protein sequence ID" value="MCW3484352.1"/>
    <property type="molecule type" value="Genomic_DNA"/>
</dbReference>
<dbReference type="NCBIfam" id="NF038153">
    <property type="entry name" value="lant_leader_L1a"/>
    <property type="match status" value="1"/>
</dbReference>
<dbReference type="RefSeq" id="WP_264729926.1">
    <property type="nucleotide sequence ID" value="NZ_JAPDNR010000001.1"/>
</dbReference>
<evidence type="ECO:0000313" key="1">
    <source>
        <dbReference type="EMBL" id="MCW3484352.1"/>
    </source>
</evidence>
<proteinExistence type="predicted"/>